<dbReference type="GO" id="GO:0016787">
    <property type="term" value="F:hydrolase activity"/>
    <property type="evidence" value="ECO:0007669"/>
    <property type="project" value="UniProtKB-KW"/>
</dbReference>
<dbReference type="SUPFAM" id="SSF53474">
    <property type="entry name" value="alpha/beta-Hydrolases"/>
    <property type="match status" value="1"/>
</dbReference>
<name>A0A7Y7B0C1_STRMO</name>
<sequence length="297" mass="31300">MGGNTLSSFTDDAARARFLAAYDRAMALWPDEREERDVPTRFGTTRVYVHGKGEGTPLVLLHGANATPAVWASNVAALAEGRTVLAVDRLGEPGRSVQTAPIRTADAAAAWLEELLAGLGLDRVHLAGQSYGGWLALNQAVRSPARLASVTLADPVCALAPLRPGFIIGALAAVASGSENVQRRYLQRVLGAWGETGEAAEALMAVLVEAMRGFRGRLVWPQRIGDAELRSVSVPVLLLAGGESRAADARRAETRARLLLPDVRAEIVQGAGHAIPVAVLNCQVPAFLRAVEGEGAP</sequence>
<evidence type="ECO:0000259" key="1">
    <source>
        <dbReference type="Pfam" id="PF12697"/>
    </source>
</evidence>
<proteinExistence type="predicted"/>
<keyword evidence="2" id="KW-0378">Hydrolase</keyword>
<dbReference type="InterPro" id="IPR000073">
    <property type="entry name" value="AB_hydrolase_1"/>
</dbReference>
<dbReference type="Pfam" id="PF12697">
    <property type="entry name" value="Abhydrolase_6"/>
    <property type="match status" value="1"/>
</dbReference>
<dbReference type="InterPro" id="IPR029058">
    <property type="entry name" value="AB_hydrolase_fold"/>
</dbReference>
<dbReference type="PANTHER" id="PTHR43433">
    <property type="entry name" value="HYDROLASE, ALPHA/BETA FOLD FAMILY PROTEIN"/>
    <property type="match status" value="1"/>
</dbReference>
<dbReference type="InterPro" id="IPR050471">
    <property type="entry name" value="AB_hydrolase"/>
</dbReference>
<dbReference type="EMBL" id="JABBXF010000004">
    <property type="protein sequence ID" value="NVK76642.1"/>
    <property type="molecule type" value="Genomic_DNA"/>
</dbReference>
<reference evidence="2 3" key="1">
    <citation type="submission" date="2020-04" db="EMBL/GenBank/DDBJ databases">
        <title>Draft Genome Sequence of Streptomyces morookaense DSM 40503, an 8-azaguanine-producing strain.</title>
        <authorList>
            <person name="Qi J."/>
            <person name="Gao J.-M."/>
        </authorList>
    </citation>
    <scope>NUCLEOTIDE SEQUENCE [LARGE SCALE GENOMIC DNA]</scope>
    <source>
        <strain evidence="2 3">DSM 40503</strain>
    </source>
</reference>
<accession>A0A7Y7B0C1</accession>
<dbReference type="PANTHER" id="PTHR43433:SF5">
    <property type="entry name" value="AB HYDROLASE-1 DOMAIN-CONTAINING PROTEIN"/>
    <property type="match status" value="1"/>
</dbReference>
<gene>
    <name evidence="2" type="ORF">HG542_03095</name>
</gene>
<protein>
    <submittedName>
        <fullName evidence="2">Alpha/beta fold hydrolase</fullName>
    </submittedName>
</protein>
<organism evidence="2 3">
    <name type="scientific">Streptomyces morookaense</name>
    <name type="common">Streptoverticillium morookaense</name>
    <dbReference type="NCBI Taxonomy" id="1970"/>
    <lineage>
        <taxon>Bacteria</taxon>
        <taxon>Bacillati</taxon>
        <taxon>Actinomycetota</taxon>
        <taxon>Actinomycetes</taxon>
        <taxon>Kitasatosporales</taxon>
        <taxon>Streptomycetaceae</taxon>
        <taxon>Streptomyces</taxon>
    </lineage>
</organism>
<dbReference type="AlphaFoldDB" id="A0A7Y7B0C1"/>
<evidence type="ECO:0000313" key="3">
    <source>
        <dbReference type="Proteomes" id="UP000587462"/>
    </source>
</evidence>
<dbReference type="Proteomes" id="UP000587462">
    <property type="component" value="Unassembled WGS sequence"/>
</dbReference>
<evidence type="ECO:0000313" key="2">
    <source>
        <dbReference type="EMBL" id="NVK76642.1"/>
    </source>
</evidence>
<keyword evidence="3" id="KW-1185">Reference proteome</keyword>
<dbReference type="Gene3D" id="3.40.50.1820">
    <property type="entry name" value="alpha/beta hydrolase"/>
    <property type="match status" value="1"/>
</dbReference>
<comment type="caution">
    <text evidence="2">The sequence shown here is derived from an EMBL/GenBank/DDBJ whole genome shotgun (WGS) entry which is preliminary data.</text>
</comment>
<feature type="domain" description="AB hydrolase-1" evidence="1">
    <location>
        <begin position="58"/>
        <end position="275"/>
    </location>
</feature>